<dbReference type="Gene3D" id="2.30.290.10">
    <property type="entry name" value="BH3618-like"/>
    <property type="match status" value="1"/>
</dbReference>
<keyword evidence="5" id="KW-0282">Flagellum</keyword>
<dbReference type="AlphaFoldDB" id="A0A371P0U0"/>
<gene>
    <name evidence="4" type="primary">fliW</name>
    <name evidence="5" type="ORF">DX130_23985</name>
</gene>
<keyword evidence="5" id="KW-0969">Cilium</keyword>
<name>A0A371P0U0_9BACL</name>
<protein>
    <recommendedName>
        <fullName evidence="4">Flagellar assembly factor FliW</fullName>
    </recommendedName>
</protein>
<comment type="function">
    <text evidence="4">Acts as an anti-CsrA protein, binds CsrA and prevents it from repressing translation of its target genes, one of which is flagellin. Binds to flagellin and participates in the assembly of the flagellum.</text>
</comment>
<comment type="subcellular location">
    <subcellularLocation>
        <location evidence="4">Cytoplasm</location>
    </subcellularLocation>
</comment>
<keyword evidence="2 4" id="KW-1005">Bacterial flagellum biogenesis</keyword>
<dbReference type="PANTHER" id="PTHR39190:SF1">
    <property type="entry name" value="FLAGELLAR ASSEMBLY FACTOR FLIW"/>
    <property type="match status" value="1"/>
</dbReference>
<evidence type="ECO:0000256" key="2">
    <source>
        <dbReference type="ARBA" id="ARBA00022795"/>
    </source>
</evidence>
<comment type="similarity">
    <text evidence="4">Belongs to the FliW family.</text>
</comment>
<dbReference type="OrthoDB" id="9801235at2"/>
<dbReference type="Pfam" id="PF02623">
    <property type="entry name" value="FliW"/>
    <property type="match status" value="1"/>
</dbReference>
<reference evidence="5 6" key="1">
    <citation type="submission" date="2018-08" db="EMBL/GenBank/DDBJ databases">
        <title>Paenibacillus sp. M4BSY-1, whole genome shotgun sequence.</title>
        <authorList>
            <person name="Tuo L."/>
        </authorList>
    </citation>
    <scope>NUCLEOTIDE SEQUENCE [LARGE SCALE GENOMIC DNA]</scope>
    <source>
        <strain evidence="5 6">M4BSY-1</strain>
    </source>
</reference>
<dbReference type="NCBIfam" id="NF009793">
    <property type="entry name" value="PRK13285.1-1"/>
    <property type="match status" value="1"/>
</dbReference>
<dbReference type="InterPro" id="IPR024046">
    <property type="entry name" value="Flagellar_assmbl_FliW_dom_sf"/>
</dbReference>
<dbReference type="PANTHER" id="PTHR39190">
    <property type="entry name" value="FLAGELLAR ASSEMBLY FACTOR FLIW"/>
    <property type="match status" value="1"/>
</dbReference>
<organism evidence="5 6">
    <name type="scientific">Paenibacillus paeoniae</name>
    <dbReference type="NCBI Taxonomy" id="2292705"/>
    <lineage>
        <taxon>Bacteria</taxon>
        <taxon>Bacillati</taxon>
        <taxon>Bacillota</taxon>
        <taxon>Bacilli</taxon>
        <taxon>Bacillales</taxon>
        <taxon>Paenibacillaceae</taxon>
        <taxon>Paenibacillus</taxon>
    </lineage>
</organism>
<dbReference type="GO" id="GO:0006417">
    <property type="term" value="P:regulation of translation"/>
    <property type="evidence" value="ECO:0007669"/>
    <property type="project" value="UniProtKB-KW"/>
</dbReference>
<proteinExistence type="inferred from homology"/>
<sequence length="150" mass="17209">MNMQLQTTRFGVIDYSEEDIYYFEQGIPGFKEEQSYLLITVEESPFMCLQSTTIENISFIVTSPFDFFKQYEFTLPQNIQEELKLTNETDVKIVNIVNIRDVLSAATINLGAPIVLNTRERLAVQYILPDGQYAIHQPLFNDLVAKKGGQ</sequence>
<evidence type="ECO:0000313" key="5">
    <source>
        <dbReference type="EMBL" id="REK69564.1"/>
    </source>
</evidence>
<dbReference type="GO" id="GO:0005737">
    <property type="term" value="C:cytoplasm"/>
    <property type="evidence" value="ECO:0007669"/>
    <property type="project" value="UniProtKB-SubCell"/>
</dbReference>
<dbReference type="Proteomes" id="UP000261905">
    <property type="component" value="Unassembled WGS sequence"/>
</dbReference>
<keyword evidence="1 4" id="KW-0963">Cytoplasm</keyword>
<keyword evidence="5" id="KW-0966">Cell projection</keyword>
<dbReference type="EMBL" id="QUBQ01000007">
    <property type="protein sequence ID" value="REK69564.1"/>
    <property type="molecule type" value="Genomic_DNA"/>
</dbReference>
<keyword evidence="3 4" id="KW-0810">Translation regulation</keyword>
<dbReference type="HAMAP" id="MF_01185">
    <property type="entry name" value="FliW"/>
    <property type="match status" value="1"/>
</dbReference>
<keyword evidence="6" id="KW-1185">Reference proteome</keyword>
<evidence type="ECO:0000256" key="1">
    <source>
        <dbReference type="ARBA" id="ARBA00022490"/>
    </source>
</evidence>
<keyword evidence="4" id="KW-0143">Chaperone</keyword>
<dbReference type="InterPro" id="IPR003775">
    <property type="entry name" value="Flagellar_assembly_factor_FliW"/>
</dbReference>
<dbReference type="GO" id="GO:0044780">
    <property type="term" value="P:bacterial-type flagellum assembly"/>
    <property type="evidence" value="ECO:0007669"/>
    <property type="project" value="UniProtKB-UniRule"/>
</dbReference>
<comment type="subunit">
    <text evidence="4">Interacts with translational regulator CsrA and flagellin(s).</text>
</comment>
<evidence type="ECO:0000313" key="6">
    <source>
        <dbReference type="Proteomes" id="UP000261905"/>
    </source>
</evidence>
<accession>A0A371P0U0</accession>
<dbReference type="SUPFAM" id="SSF141457">
    <property type="entry name" value="BH3618-like"/>
    <property type="match status" value="1"/>
</dbReference>
<comment type="caution">
    <text evidence="5">The sequence shown here is derived from an EMBL/GenBank/DDBJ whole genome shotgun (WGS) entry which is preliminary data.</text>
</comment>
<evidence type="ECO:0000256" key="3">
    <source>
        <dbReference type="ARBA" id="ARBA00022845"/>
    </source>
</evidence>
<evidence type="ECO:0000256" key="4">
    <source>
        <dbReference type="HAMAP-Rule" id="MF_01185"/>
    </source>
</evidence>